<dbReference type="Gene3D" id="2.60.40.1120">
    <property type="entry name" value="Carboxypeptidase-like, regulatory domain"/>
    <property type="match status" value="1"/>
</dbReference>
<dbReference type="AlphaFoldDB" id="A0A0B0EI25"/>
<dbReference type="SUPFAM" id="SSF49478">
    <property type="entry name" value="Cna protein B-type domain"/>
    <property type="match status" value="1"/>
</dbReference>
<evidence type="ECO:0000313" key="3">
    <source>
        <dbReference type="Proteomes" id="UP000030652"/>
    </source>
</evidence>
<accession>A0A0B0EI25</accession>
<proteinExistence type="predicted"/>
<feature type="signal peptide" evidence="1">
    <location>
        <begin position="1"/>
        <end position="30"/>
    </location>
</feature>
<evidence type="ECO:0008006" key="4">
    <source>
        <dbReference type="Google" id="ProtNLM"/>
    </source>
</evidence>
<evidence type="ECO:0000256" key="1">
    <source>
        <dbReference type="SAM" id="SignalP"/>
    </source>
</evidence>
<sequence length="171" mass="17906">MLRRSYVFRLVIVCALGMLPFLGHSGSVFAANVGIIQGKVTGQRTNAAVRGVDIQITDLQGKVVKNVKSRQDGTFTVSQVPTGQYNVKAGDAPAKSIQIAMSPPVTQVDFQVPEKGYTVFAGTGMSAGMLAIVGVSAAAAIAGIVIAVDAKDDADDNEDEIDDLRRQLASP</sequence>
<dbReference type="EMBL" id="JRYO01000097">
    <property type="protein sequence ID" value="KHE92717.1"/>
    <property type="molecule type" value="Genomic_DNA"/>
</dbReference>
<comment type="caution">
    <text evidence="2">The sequence shown here is derived from an EMBL/GenBank/DDBJ whole genome shotgun (WGS) entry which is preliminary data.</text>
</comment>
<dbReference type="Proteomes" id="UP000030652">
    <property type="component" value="Unassembled WGS sequence"/>
</dbReference>
<feature type="chain" id="PRO_5002074443" description="Cna protein B-type domain protein" evidence="1">
    <location>
        <begin position="31"/>
        <end position="171"/>
    </location>
</feature>
<keyword evidence="1" id="KW-0732">Signal</keyword>
<protein>
    <recommendedName>
        <fullName evidence="4">Cna protein B-type domain protein</fullName>
    </recommendedName>
</protein>
<dbReference type="Pfam" id="PF13620">
    <property type="entry name" value="CarboxypepD_reg"/>
    <property type="match status" value="1"/>
</dbReference>
<organism evidence="2 3">
    <name type="scientific">Candidatus Scalindua brodae</name>
    <dbReference type="NCBI Taxonomy" id="237368"/>
    <lineage>
        <taxon>Bacteria</taxon>
        <taxon>Pseudomonadati</taxon>
        <taxon>Planctomycetota</taxon>
        <taxon>Candidatus Brocadiia</taxon>
        <taxon>Candidatus Brocadiales</taxon>
        <taxon>Candidatus Scalinduaceae</taxon>
        <taxon>Candidatus Scalindua</taxon>
    </lineage>
</organism>
<gene>
    <name evidence="2" type="ORF">SCABRO_01525</name>
</gene>
<name>A0A0B0EI25_9BACT</name>
<reference evidence="2 3" key="1">
    <citation type="submission" date="2014-10" db="EMBL/GenBank/DDBJ databases">
        <title>Draft genome of anammox bacterium scalindua brodae, obtained using differential coverage binning of sequence data from two enrichment reactors.</title>
        <authorList>
            <person name="Speth D.R."/>
            <person name="Russ L."/>
            <person name="Kartal B."/>
            <person name="Op den Camp H.J."/>
            <person name="Dutilh B.E."/>
            <person name="Jetten M.S."/>
        </authorList>
    </citation>
    <scope>NUCLEOTIDE SEQUENCE [LARGE SCALE GENOMIC DNA]</scope>
    <source>
        <strain evidence="2">RU1</strain>
    </source>
</reference>
<evidence type="ECO:0000313" key="2">
    <source>
        <dbReference type="EMBL" id="KHE92717.1"/>
    </source>
</evidence>